<sequence length="64" mass="7398">MRERIVLQTTTKAKILRLRENGESSFPKNQQPQQDSPAITTTLTQEQLVKMMQIIEEIRVNGTK</sequence>
<evidence type="ECO:0000313" key="2">
    <source>
        <dbReference type="EMBL" id="AVK96780.1"/>
    </source>
</evidence>
<dbReference type="AlphaFoldDB" id="A0A2S0K048"/>
<evidence type="ECO:0000313" key="3">
    <source>
        <dbReference type="EMBL" id="SUV17400.1"/>
    </source>
</evidence>
<dbReference type="Proteomes" id="UP000238825">
    <property type="component" value="Chromosome"/>
</dbReference>
<feature type="region of interest" description="Disordered" evidence="1">
    <location>
        <begin position="19"/>
        <end position="39"/>
    </location>
</feature>
<accession>A0A2S0K048</accession>
<dbReference type="RefSeq" id="WP_024364098.1">
    <property type="nucleotide sequence ID" value="NZ_BJNS01000044.1"/>
</dbReference>
<protein>
    <submittedName>
        <fullName evidence="2">Uncharacterized protein</fullName>
    </submittedName>
</protein>
<gene>
    <name evidence="2" type="ORF">LS41612_11130</name>
    <name evidence="3" type="ORF">NCTC10338_02501</name>
</gene>
<reference evidence="3 5" key="2">
    <citation type="submission" date="2018-06" db="EMBL/GenBank/DDBJ databases">
        <authorList>
            <consortium name="Pathogen Informatics"/>
            <person name="Doyle S."/>
        </authorList>
    </citation>
    <scope>NUCLEOTIDE SEQUENCE [LARGE SCALE GENOMIC DNA]</scope>
    <source>
        <strain evidence="3 5">NCTC10338</strain>
    </source>
</reference>
<dbReference type="EMBL" id="UFSZ01000001">
    <property type="protein sequence ID" value="SUV17400.1"/>
    <property type="molecule type" value="Genomic_DNA"/>
</dbReference>
<feature type="compositionally biased region" description="Polar residues" evidence="1">
    <location>
        <begin position="23"/>
        <end position="39"/>
    </location>
</feature>
<evidence type="ECO:0000313" key="5">
    <source>
        <dbReference type="Proteomes" id="UP000255295"/>
    </source>
</evidence>
<dbReference type="EMBL" id="CP019980">
    <property type="protein sequence ID" value="AVK96780.1"/>
    <property type="molecule type" value="Genomic_DNA"/>
</dbReference>
<reference evidence="2 4" key="1">
    <citation type="submission" date="2017-03" db="EMBL/GenBank/DDBJ databases">
        <title>The whole genome sequencing and assembly of Lysinibacillus sphaericus DSM 28T strain.</title>
        <authorList>
            <person name="Lee Y.-J."/>
            <person name="Yi H."/>
            <person name="Bahn Y.-S."/>
            <person name="Kim J.F."/>
            <person name="Lee D.-W."/>
        </authorList>
    </citation>
    <scope>NUCLEOTIDE SEQUENCE [LARGE SCALE GENOMIC DNA]</scope>
    <source>
        <strain evidence="2 4">DSM 28</strain>
    </source>
</reference>
<dbReference type="Proteomes" id="UP000255295">
    <property type="component" value="Unassembled WGS sequence"/>
</dbReference>
<name>A0A2S0K048_LYSSH</name>
<evidence type="ECO:0000313" key="4">
    <source>
        <dbReference type="Proteomes" id="UP000238825"/>
    </source>
</evidence>
<evidence type="ECO:0000256" key="1">
    <source>
        <dbReference type="SAM" id="MobiDB-lite"/>
    </source>
</evidence>
<dbReference type="GeneID" id="48276751"/>
<organism evidence="2 4">
    <name type="scientific">Lysinibacillus sphaericus</name>
    <name type="common">Bacillus sphaericus</name>
    <dbReference type="NCBI Taxonomy" id="1421"/>
    <lineage>
        <taxon>Bacteria</taxon>
        <taxon>Bacillati</taxon>
        <taxon>Bacillota</taxon>
        <taxon>Bacilli</taxon>
        <taxon>Bacillales</taxon>
        <taxon>Bacillaceae</taxon>
        <taxon>Lysinibacillus</taxon>
    </lineage>
</organism>
<proteinExistence type="predicted"/>